<evidence type="ECO:0000313" key="4">
    <source>
        <dbReference type="Proteomes" id="UP000838763"/>
    </source>
</evidence>
<evidence type="ECO:0000313" key="3">
    <source>
        <dbReference type="EMBL" id="CAI4214417.1"/>
    </source>
</evidence>
<organism evidence="3 4">
    <name type="scientific">Parascedosporium putredinis</name>
    <dbReference type="NCBI Taxonomy" id="1442378"/>
    <lineage>
        <taxon>Eukaryota</taxon>
        <taxon>Fungi</taxon>
        <taxon>Dikarya</taxon>
        <taxon>Ascomycota</taxon>
        <taxon>Pezizomycotina</taxon>
        <taxon>Sordariomycetes</taxon>
        <taxon>Hypocreomycetidae</taxon>
        <taxon>Microascales</taxon>
        <taxon>Microascaceae</taxon>
        <taxon>Parascedosporium</taxon>
    </lineage>
</organism>
<accession>A0A9P1H307</accession>
<keyword evidence="2" id="KW-1133">Transmembrane helix</keyword>
<dbReference type="EMBL" id="CALLCH030000011">
    <property type="protein sequence ID" value="CAI4214417.1"/>
    <property type="molecule type" value="Genomic_DNA"/>
</dbReference>
<keyword evidence="4" id="KW-1185">Reference proteome</keyword>
<reference evidence="3" key="1">
    <citation type="submission" date="2022-11" db="EMBL/GenBank/DDBJ databases">
        <authorList>
            <person name="Scott C."/>
            <person name="Bruce N."/>
        </authorList>
    </citation>
    <scope>NUCLEOTIDE SEQUENCE</scope>
</reference>
<evidence type="ECO:0000256" key="2">
    <source>
        <dbReference type="SAM" id="Phobius"/>
    </source>
</evidence>
<comment type="caution">
    <text evidence="3">The sequence shown here is derived from an EMBL/GenBank/DDBJ whole genome shotgun (WGS) entry which is preliminary data.</text>
</comment>
<name>A0A9P1H307_9PEZI</name>
<dbReference type="Pfam" id="PF11696">
    <property type="entry name" value="DUF3292"/>
    <property type="match status" value="3"/>
</dbReference>
<dbReference type="AlphaFoldDB" id="A0A9P1H307"/>
<dbReference type="InterPro" id="IPR021709">
    <property type="entry name" value="DUF3292"/>
</dbReference>
<sequence length="632" mass="69749">MDHDQESFSLPPAYSEQPPAAAPVSTTGTQRVIPLVPPRTSPPPQEAELRQRVPPPQVPAVQAPHVDSEPEVIEAHEYENPTASHQLADETKNKPIEEKGFAELRHGEPEIKDMGWNESPDLVPNPLVGGLTNEQVWLLVRRFNKQIFHVQSLPEAPIGELDFTTASEEEFSPDKLRAHLERFYMSVVVVLFAFWKHIVRLRSWRETRRTVSFLSVYTVAWLLDLVVPTLVGFLIILTGGLKKPEAGVLGSGDSVTGAPEKHRGEAVEQEAHNFVSSISTLVVSTAAGKHPQGDPPKEGDKETEAPDPTKAAANLVDAKMSAAGGKPNAHHDKTKQPVSEAVWVKARPVMHGLSDLVDNFERMGNALSPTAPFPQHKPRLILASCLAPVFLLSLLTTSYMAMKTTGFLTGFLFFGDPVLQRGLVYVNRTYPRWKKYVELQNTLLKGVPTNAQLTITLLRIGIPRRSGPFSKGHKIMRFFKGTTKGGISTTEAADKVKAKVGAKHAKQRLGVIRRESNPDTGPVQFPARWDGKKGHAYITTTATTPALSWTAENTDMNPAWTIAVEDIVDVRKMGGLGWKSKILVGWATDHEVADGLYVTDVLGHEYHLTAILTRDELFNRLVAMGSQMWEAW</sequence>
<dbReference type="Proteomes" id="UP000838763">
    <property type="component" value="Unassembled WGS sequence"/>
</dbReference>
<feature type="transmembrane region" description="Helical" evidence="2">
    <location>
        <begin position="183"/>
        <end position="199"/>
    </location>
</feature>
<protein>
    <submittedName>
        <fullName evidence="3">Uncharacterized protein</fullName>
    </submittedName>
</protein>
<keyword evidence="2" id="KW-0812">Transmembrane</keyword>
<keyword evidence="2" id="KW-0472">Membrane</keyword>
<feature type="region of interest" description="Disordered" evidence="1">
    <location>
        <begin position="1"/>
        <end position="62"/>
    </location>
</feature>
<gene>
    <name evidence="3" type="ORF">PPNO1_LOCUS4148</name>
</gene>
<feature type="transmembrane region" description="Helical" evidence="2">
    <location>
        <begin position="219"/>
        <end position="241"/>
    </location>
</feature>
<feature type="region of interest" description="Disordered" evidence="1">
    <location>
        <begin position="247"/>
        <end position="266"/>
    </location>
</feature>
<proteinExistence type="predicted"/>
<dbReference type="PANTHER" id="PTHR38694:SF1">
    <property type="entry name" value="PEROXIN DOMAIN-CONTAINING PROTEIN"/>
    <property type="match status" value="1"/>
</dbReference>
<feature type="compositionally biased region" description="Basic and acidic residues" evidence="1">
    <location>
        <begin position="291"/>
        <end position="304"/>
    </location>
</feature>
<evidence type="ECO:0000256" key="1">
    <source>
        <dbReference type="SAM" id="MobiDB-lite"/>
    </source>
</evidence>
<dbReference type="PANTHER" id="PTHR38694">
    <property type="entry name" value="CONSERVED EXPRESSED PROTEIN"/>
    <property type="match status" value="1"/>
</dbReference>
<feature type="region of interest" description="Disordered" evidence="1">
    <location>
        <begin position="286"/>
        <end position="307"/>
    </location>
</feature>
<feature type="compositionally biased region" description="Pro residues" evidence="1">
    <location>
        <begin position="35"/>
        <end position="45"/>
    </location>
</feature>
<dbReference type="OrthoDB" id="1708389at2759"/>